<protein>
    <submittedName>
        <fullName evidence="2">Neutral/alkaline non-lysosomal ceramidase</fullName>
    </submittedName>
</protein>
<keyword evidence="3" id="KW-1185">Reference proteome</keyword>
<dbReference type="AlphaFoldDB" id="A0A517PYY8"/>
<evidence type="ECO:0000313" key="2">
    <source>
        <dbReference type="EMBL" id="QDT24573.1"/>
    </source>
</evidence>
<reference evidence="2 3" key="1">
    <citation type="submission" date="2019-02" db="EMBL/GenBank/DDBJ databases">
        <title>Deep-cultivation of Planctomycetes and their phenomic and genomic characterization uncovers novel biology.</title>
        <authorList>
            <person name="Wiegand S."/>
            <person name="Jogler M."/>
            <person name="Boedeker C."/>
            <person name="Pinto D."/>
            <person name="Vollmers J."/>
            <person name="Rivas-Marin E."/>
            <person name="Kohn T."/>
            <person name="Peeters S.H."/>
            <person name="Heuer A."/>
            <person name="Rast P."/>
            <person name="Oberbeckmann S."/>
            <person name="Bunk B."/>
            <person name="Jeske O."/>
            <person name="Meyerdierks A."/>
            <person name="Storesund J.E."/>
            <person name="Kallscheuer N."/>
            <person name="Luecker S."/>
            <person name="Lage O.M."/>
            <person name="Pohl T."/>
            <person name="Merkel B.J."/>
            <person name="Hornburger P."/>
            <person name="Mueller R.-W."/>
            <person name="Bruemmer F."/>
            <person name="Labrenz M."/>
            <person name="Spormann A.M."/>
            <person name="Op den Camp H."/>
            <person name="Overmann J."/>
            <person name="Amann R."/>
            <person name="Jetten M.S.M."/>
            <person name="Mascher T."/>
            <person name="Medema M.H."/>
            <person name="Devos D.P."/>
            <person name="Kaster A.-K."/>
            <person name="Ovreas L."/>
            <person name="Rohde M."/>
            <person name="Galperin M.Y."/>
            <person name="Jogler C."/>
        </authorList>
    </citation>
    <scope>NUCLEOTIDE SEQUENCE [LARGE SCALE GENOMIC DNA]</scope>
    <source>
        <strain evidence="2 3">HG66A1</strain>
    </source>
</reference>
<gene>
    <name evidence="2" type="ORF">HG66A1_64070</name>
</gene>
<dbReference type="Proteomes" id="UP000320421">
    <property type="component" value="Chromosome"/>
</dbReference>
<organism evidence="2 3">
    <name type="scientific">Gimesia chilikensis</name>
    <dbReference type="NCBI Taxonomy" id="2605989"/>
    <lineage>
        <taxon>Bacteria</taxon>
        <taxon>Pseudomonadati</taxon>
        <taxon>Planctomycetota</taxon>
        <taxon>Planctomycetia</taxon>
        <taxon>Planctomycetales</taxon>
        <taxon>Planctomycetaceae</taxon>
        <taxon>Gimesia</taxon>
    </lineage>
</organism>
<dbReference type="EMBL" id="CP036266">
    <property type="protein sequence ID" value="QDT24573.1"/>
    <property type="molecule type" value="Genomic_DNA"/>
</dbReference>
<evidence type="ECO:0000313" key="3">
    <source>
        <dbReference type="Proteomes" id="UP000320421"/>
    </source>
</evidence>
<proteinExistence type="predicted"/>
<name>A0A517PYY8_9PLAN</name>
<keyword evidence="1" id="KW-0175">Coiled coil</keyword>
<feature type="coiled-coil region" evidence="1">
    <location>
        <begin position="358"/>
        <end position="385"/>
    </location>
</feature>
<evidence type="ECO:0000256" key="1">
    <source>
        <dbReference type="SAM" id="Coils"/>
    </source>
</evidence>
<accession>A0A517PYY8</accession>
<sequence>MLPDFFPKVPVQEPPRTGYTIRYTIQLRHCRIPPLSHQDKKPDTMHDTTLHARIVYFPSLVRCSLTLLVLSVAGILTPLSASAAELMAGAAKVDITNRDVPLVNDPLYVKALVIKEGDNTAAIVTVDAVAIGEIGSITNEYLDNVRGQIEKDLKIRPQNIMINASHCHGIVCNDVEQRTVQAIKEAAKKLVPVKVGVGTGHEDRVMENRRLFLKNGKEADVRHAYSLPPDEEVAGIGPIDPEIGILKLDTLDGETVAVVYNFACHPIQGVPNKGNTADMSGLASQVIEDNLSKDTIALFVQGCGGDINPVQYKDVDNPRDAEVLGNMLALSALKAIRKIQCTENSGLKVINETLTLPRSNNEKRIAELKQEQEQLLNSLQGTSLNLKTFLPLIVKYKLYEESPSYYSHRYMLEQKLGRDGLKKLDAENRANMERYINNIYKMEKMSRNKANLALLTKHQTRNQAAGKTIDVEVVAFKLGDFRMITFPAELTVNIGLNIKQKSPFENTFVAGYTNGYNYYAPTADQLKNVGNAQEDSDCLFAPEWQAIFEAKAHELIQQLK</sequence>